<feature type="chain" id="PRO_5045484120" evidence="1">
    <location>
        <begin position="23"/>
        <end position="239"/>
    </location>
</feature>
<feature type="signal peptide" evidence="1">
    <location>
        <begin position="1"/>
        <end position="22"/>
    </location>
</feature>
<dbReference type="PANTHER" id="PTHR34387:SF1">
    <property type="entry name" value="PERIPLASMIC IMMUNOGENIC PROTEIN"/>
    <property type="match status" value="1"/>
</dbReference>
<dbReference type="Pfam" id="PF04402">
    <property type="entry name" value="SIMPL"/>
    <property type="match status" value="1"/>
</dbReference>
<dbReference type="Gene3D" id="3.30.110.170">
    <property type="entry name" value="Protein of unknown function (DUF541), domain 1"/>
    <property type="match status" value="1"/>
</dbReference>
<comment type="caution">
    <text evidence="2">The sequence shown here is derived from an EMBL/GenBank/DDBJ whole genome shotgun (WGS) entry which is preliminary data.</text>
</comment>
<keyword evidence="3" id="KW-1185">Reference proteome</keyword>
<evidence type="ECO:0000313" key="2">
    <source>
        <dbReference type="EMBL" id="MCL6684683.1"/>
    </source>
</evidence>
<protein>
    <submittedName>
        <fullName evidence="2">SIMPL domain-containing protein</fullName>
    </submittedName>
</protein>
<dbReference type="InterPro" id="IPR052022">
    <property type="entry name" value="26kDa_periplasmic_antigen"/>
</dbReference>
<evidence type="ECO:0000313" key="3">
    <source>
        <dbReference type="Proteomes" id="UP001165363"/>
    </source>
</evidence>
<dbReference type="Gene3D" id="3.30.70.2970">
    <property type="entry name" value="Protein of unknown function (DUF541), domain 2"/>
    <property type="match status" value="1"/>
</dbReference>
<evidence type="ECO:0000256" key="1">
    <source>
        <dbReference type="SAM" id="SignalP"/>
    </source>
</evidence>
<dbReference type="EMBL" id="JAMGBD010000002">
    <property type="protein sequence ID" value="MCL6684683.1"/>
    <property type="molecule type" value="Genomic_DNA"/>
</dbReference>
<dbReference type="InterPro" id="IPR007497">
    <property type="entry name" value="SIMPL/DUF541"/>
</dbReference>
<sequence>MKMTILPLLAASALALPATASAQTAVQVQPITGTRLDISATGEVSRVPDVAIISTGVVTKAATATAAIQQNAQRMERVRAALRRAGIQDKDIQTSSLSLNPDYAYEQNQPPRLTGYQASNQLSVRFRDIGETGKILDALVSEGANQISGPNLTIDKPEAALDEARVKAIAAGRARADTYARALGMRVVRLLSVSESGGYAVPPPAPPVMYARAERDSSTSIDPGEQRLQVSVSMSFELQ</sequence>
<dbReference type="Proteomes" id="UP001165363">
    <property type="component" value="Unassembled WGS sequence"/>
</dbReference>
<proteinExistence type="predicted"/>
<name>A0ABT0RPV4_9SPHN</name>
<gene>
    <name evidence="2" type="ORF">LZ536_12355</name>
</gene>
<dbReference type="PANTHER" id="PTHR34387">
    <property type="entry name" value="SLR1258 PROTEIN"/>
    <property type="match status" value="1"/>
</dbReference>
<accession>A0ABT0RPV4</accession>
<keyword evidence="1" id="KW-0732">Signal</keyword>
<reference evidence="2" key="1">
    <citation type="submission" date="2022-05" db="EMBL/GenBank/DDBJ databases">
        <authorList>
            <person name="Jo J.-H."/>
            <person name="Im W.-T."/>
        </authorList>
    </citation>
    <scope>NUCLEOTIDE SEQUENCE</scope>
    <source>
        <strain evidence="2">SE158</strain>
    </source>
</reference>
<organism evidence="2 3">
    <name type="scientific">Sphingomonas alba</name>
    <dbReference type="NCBI Taxonomy" id="2908208"/>
    <lineage>
        <taxon>Bacteria</taxon>
        <taxon>Pseudomonadati</taxon>
        <taxon>Pseudomonadota</taxon>
        <taxon>Alphaproteobacteria</taxon>
        <taxon>Sphingomonadales</taxon>
        <taxon>Sphingomonadaceae</taxon>
        <taxon>Sphingomonas</taxon>
    </lineage>
</organism>
<dbReference type="RefSeq" id="WP_249849079.1">
    <property type="nucleotide sequence ID" value="NZ_JAMGBD010000002.1"/>
</dbReference>